<dbReference type="PANTHER" id="PTHR33221:SF5">
    <property type="entry name" value="HTH-TYPE TRANSCRIPTIONAL REGULATOR ISCR"/>
    <property type="match status" value="1"/>
</dbReference>
<dbReference type="GO" id="GO:0005829">
    <property type="term" value="C:cytosol"/>
    <property type="evidence" value="ECO:0007669"/>
    <property type="project" value="TreeGrafter"/>
</dbReference>
<dbReference type="NCBIfam" id="TIGR00738">
    <property type="entry name" value="rrf2_super"/>
    <property type="match status" value="1"/>
</dbReference>
<dbReference type="InterPro" id="IPR000944">
    <property type="entry name" value="Tscrpt_reg_Rrf2"/>
</dbReference>
<protein>
    <recommendedName>
        <fullName evidence="3">Rrf2 family transcriptional regulator</fullName>
    </recommendedName>
</protein>
<dbReference type="InterPro" id="IPR036390">
    <property type="entry name" value="WH_DNA-bd_sf"/>
</dbReference>
<dbReference type="PANTHER" id="PTHR33221">
    <property type="entry name" value="WINGED HELIX-TURN-HELIX TRANSCRIPTIONAL REGULATOR, RRF2 FAMILY"/>
    <property type="match status" value="1"/>
</dbReference>
<dbReference type="SUPFAM" id="SSF46785">
    <property type="entry name" value="Winged helix' DNA-binding domain"/>
    <property type="match status" value="1"/>
</dbReference>
<organism evidence="2">
    <name type="scientific">marine sediment metagenome</name>
    <dbReference type="NCBI Taxonomy" id="412755"/>
    <lineage>
        <taxon>unclassified sequences</taxon>
        <taxon>metagenomes</taxon>
        <taxon>ecological metagenomes</taxon>
    </lineage>
</organism>
<gene>
    <name evidence="2" type="ORF">S12H4_29680</name>
</gene>
<dbReference type="AlphaFoldDB" id="X1U6R7"/>
<proteinExistence type="predicted"/>
<comment type="caution">
    <text evidence="2">The sequence shown here is derived from an EMBL/GenBank/DDBJ whole genome shotgun (WGS) entry which is preliminary data.</text>
</comment>
<dbReference type="InterPro" id="IPR030489">
    <property type="entry name" value="TR_Rrf2-type_CS"/>
</dbReference>
<dbReference type="PROSITE" id="PS01332">
    <property type="entry name" value="HTH_RRF2_1"/>
    <property type="match status" value="1"/>
</dbReference>
<keyword evidence="1" id="KW-0238">DNA-binding</keyword>
<evidence type="ECO:0008006" key="3">
    <source>
        <dbReference type="Google" id="ProtNLM"/>
    </source>
</evidence>
<sequence>MKVTARERIGLRAMVEFARRYGLGPVSLREVALAEDMPHRYLERVVASLRRSGLLSSVRGARGGYMLTRDPTAISVGDVFRALEGSLMALDCMRTDGSSCVREPICASRSVWQAVMQRVSETLDNTSLADVAQQGVGTG</sequence>
<dbReference type="EMBL" id="BARW01017142">
    <property type="protein sequence ID" value="GAI99326.1"/>
    <property type="molecule type" value="Genomic_DNA"/>
</dbReference>
<evidence type="ECO:0000313" key="2">
    <source>
        <dbReference type="EMBL" id="GAI99326.1"/>
    </source>
</evidence>
<dbReference type="InterPro" id="IPR036388">
    <property type="entry name" value="WH-like_DNA-bd_sf"/>
</dbReference>
<dbReference type="GO" id="GO:0003700">
    <property type="term" value="F:DNA-binding transcription factor activity"/>
    <property type="evidence" value="ECO:0007669"/>
    <property type="project" value="TreeGrafter"/>
</dbReference>
<evidence type="ECO:0000256" key="1">
    <source>
        <dbReference type="ARBA" id="ARBA00023125"/>
    </source>
</evidence>
<dbReference type="PROSITE" id="PS51197">
    <property type="entry name" value="HTH_RRF2_2"/>
    <property type="match status" value="1"/>
</dbReference>
<dbReference type="Pfam" id="PF02082">
    <property type="entry name" value="Rrf2"/>
    <property type="match status" value="1"/>
</dbReference>
<accession>X1U6R7</accession>
<dbReference type="GO" id="GO:0003677">
    <property type="term" value="F:DNA binding"/>
    <property type="evidence" value="ECO:0007669"/>
    <property type="project" value="UniProtKB-KW"/>
</dbReference>
<reference evidence="2" key="1">
    <citation type="journal article" date="2014" name="Front. Microbiol.">
        <title>High frequency of phylogenetically diverse reductive dehalogenase-homologous genes in deep subseafloor sedimentary metagenomes.</title>
        <authorList>
            <person name="Kawai M."/>
            <person name="Futagami T."/>
            <person name="Toyoda A."/>
            <person name="Takaki Y."/>
            <person name="Nishi S."/>
            <person name="Hori S."/>
            <person name="Arai W."/>
            <person name="Tsubouchi T."/>
            <person name="Morono Y."/>
            <person name="Uchiyama I."/>
            <person name="Ito T."/>
            <person name="Fujiyama A."/>
            <person name="Inagaki F."/>
            <person name="Takami H."/>
        </authorList>
    </citation>
    <scope>NUCLEOTIDE SEQUENCE</scope>
    <source>
        <strain evidence="2">Expedition CK06-06</strain>
    </source>
</reference>
<name>X1U6R7_9ZZZZ</name>
<dbReference type="Gene3D" id="1.10.10.10">
    <property type="entry name" value="Winged helix-like DNA-binding domain superfamily/Winged helix DNA-binding domain"/>
    <property type="match status" value="1"/>
</dbReference>